<feature type="transmembrane region" description="Helical" evidence="9">
    <location>
        <begin position="273"/>
        <end position="297"/>
    </location>
</feature>
<feature type="transmembrane region" description="Helical" evidence="9">
    <location>
        <begin position="142"/>
        <end position="159"/>
    </location>
</feature>
<dbReference type="InterPro" id="IPR001750">
    <property type="entry name" value="ND/Mrp_TM"/>
</dbReference>
<evidence type="ECO:0000256" key="2">
    <source>
        <dbReference type="ARBA" id="ARBA00005346"/>
    </source>
</evidence>
<dbReference type="GO" id="GO:0005886">
    <property type="term" value="C:plasma membrane"/>
    <property type="evidence" value="ECO:0007669"/>
    <property type="project" value="UniProtKB-SubCell"/>
</dbReference>
<dbReference type="NCBIfam" id="NF009306">
    <property type="entry name" value="PRK12663.1"/>
    <property type="match status" value="1"/>
</dbReference>
<dbReference type="PANTHER" id="PTHR42703:SF1">
    <property type="entry name" value="NA(+)_H(+) ANTIPORTER SUBUNIT D1"/>
    <property type="match status" value="1"/>
</dbReference>
<gene>
    <name evidence="11" type="ORF">BXY53_1282</name>
</gene>
<proteinExistence type="inferred from homology"/>
<evidence type="ECO:0000256" key="8">
    <source>
        <dbReference type="SAM" id="MobiDB-lite"/>
    </source>
</evidence>
<feature type="region of interest" description="Disordered" evidence="8">
    <location>
        <begin position="480"/>
        <end position="510"/>
    </location>
</feature>
<dbReference type="Pfam" id="PF00361">
    <property type="entry name" value="Proton_antipo_M"/>
    <property type="match status" value="1"/>
</dbReference>
<keyword evidence="6 9" id="KW-0472">Membrane</keyword>
<evidence type="ECO:0000256" key="1">
    <source>
        <dbReference type="ARBA" id="ARBA00004651"/>
    </source>
</evidence>
<dbReference type="PRINTS" id="PR01434">
    <property type="entry name" value="NADHDHGNASE5"/>
</dbReference>
<name>A0A397Q3S7_9HYPH</name>
<keyword evidence="3" id="KW-1003">Cell membrane</keyword>
<comment type="similarity">
    <text evidence="2">Belongs to the CPA3 antiporters (TC 2.A.63) subunit D family.</text>
</comment>
<dbReference type="OrthoDB" id="9768329at2"/>
<feature type="transmembrane region" description="Helical" evidence="9">
    <location>
        <begin position="309"/>
        <end position="327"/>
    </location>
</feature>
<evidence type="ECO:0000313" key="12">
    <source>
        <dbReference type="Proteomes" id="UP000266273"/>
    </source>
</evidence>
<evidence type="ECO:0000259" key="10">
    <source>
        <dbReference type="Pfam" id="PF00361"/>
    </source>
</evidence>
<evidence type="ECO:0000313" key="11">
    <source>
        <dbReference type="EMBL" id="RIA56180.1"/>
    </source>
</evidence>
<keyword evidence="5 9" id="KW-1133">Transmembrane helix</keyword>
<reference evidence="11 12" key="1">
    <citation type="submission" date="2018-08" db="EMBL/GenBank/DDBJ databases">
        <title>Genomic Encyclopedia of Archaeal and Bacterial Type Strains, Phase II (KMG-II): from individual species to whole genera.</title>
        <authorList>
            <person name="Goeker M."/>
        </authorList>
    </citation>
    <scope>NUCLEOTIDE SEQUENCE [LARGE SCALE GENOMIC DNA]</scope>
    <source>
        <strain evidence="11 12">DSM 5002</strain>
    </source>
</reference>
<evidence type="ECO:0000256" key="5">
    <source>
        <dbReference type="ARBA" id="ARBA00022989"/>
    </source>
</evidence>
<feature type="transmembrane region" description="Helical" evidence="9">
    <location>
        <begin position="237"/>
        <end position="261"/>
    </location>
</feature>
<feature type="transmembrane region" description="Helical" evidence="9">
    <location>
        <begin position="106"/>
        <end position="130"/>
    </location>
</feature>
<sequence>MRSEDLIQLAAAKGPLPEGIDRADAMTQTPVGLSDWLIIMPVILPLLMGVIGIMMRAYPRWTSRLTVAVLAGVVLASAALLSRVIAEGPIAMTMGQWLPPFGISLVVDPLGGLLTLLGSITGLIVAVYALSDVDFAARRAGFYSMLCWLIAGVNGAFLTGDIFNLYVWFEVFVIASFGLIVLGGERLQLDGAVKYCVLNLIATTLFLIAVALLYGTLGTLNMADLSGKLAAYPPDDPQMLTIGLLFFVGFGMKAAAVPLHIWLPASYHTPKPVVSALFAALLTKVGIYAVLRTYTIVMPASNESVLFEVIYVVAIATIVLGLLGALAESNLRRMLGFLLISGVGVMLLGLGVDTRLSLAATIFYTVHSVIVMAGLYLLAGLMERRTGLTSLHRLSGMYTGAPVLAVLFFVLGFAAAGLPPLSGFWPKVLLIEASLNEQQYVAVAALIVNGLFSMMVVGRAWALMFWRPVVTAGIIPQAETPHPREQAAPVPKAAALSAAPTPPKAEPTPGHNPPALLVPVVVTAAAALIIGVWPTPLLDLSDIAAGDLLDPSAYVQAVFGSAP</sequence>
<dbReference type="InterPro" id="IPR050586">
    <property type="entry name" value="CPA3_Na-H_Antiporter_D"/>
</dbReference>
<dbReference type="EMBL" id="QXDF01000001">
    <property type="protein sequence ID" value="RIA56180.1"/>
    <property type="molecule type" value="Genomic_DNA"/>
</dbReference>
<keyword evidence="4 7" id="KW-0812">Transmembrane</keyword>
<feature type="transmembrane region" description="Helical" evidence="9">
    <location>
        <begin position="358"/>
        <end position="379"/>
    </location>
</feature>
<feature type="compositionally biased region" description="Pro residues" evidence="8">
    <location>
        <begin position="500"/>
        <end position="510"/>
    </location>
</feature>
<feature type="transmembrane region" description="Helical" evidence="9">
    <location>
        <begin position="334"/>
        <end position="352"/>
    </location>
</feature>
<organism evidence="11 12">
    <name type="scientific">Dichotomicrobium thermohalophilum</name>
    <dbReference type="NCBI Taxonomy" id="933063"/>
    <lineage>
        <taxon>Bacteria</taxon>
        <taxon>Pseudomonadati</taxon>
        <taxon>Pseudomonadota</taxon>
        <taxon>Alphaproteobacteria</taxon>
        <taxon>Hyphomicrobiales</taxon>
        <taxon>Hyphomicrobiaceae</taxon>
        <taxon>Dichotomicrobium</taxon>
    </lineage>
</organism>
<evidence type="ECO:0000256" key="6">
    <source>
        <dbReference type="ARBA" id="ARBA00023136"/>
    </source>
</evidence>
<evidence type="ECO:0000256" key="4">
    <source>
        <dbReference type="ARBA" id="ARBA00022692"/>
    </source>
</evidence>
<dbReference type="Proteomes" id="UP000266273">
    <property type="component" value="Unassembled WGS sequence"/>
</dbReference>
<feature type="transmembrane region" description="Helical" evidence="9">
    <location>
        <begin position="438"/>
        <end position="457"/>
    </location>
</feature>
<accession>A0A397Q3S7</accession>
<dbReference type="PANTHER" id="PTHR42703">
    <property type="entry name" value="NADH DEHYDROGENASE"/>
    <property type="match status" value="1"/>
</dbReference>
<feature type="compositionally biased region" description="Low complexity" evidence="8">
    <location>
        <begin position="487"/>
        <end position="499"/>
    </location>
</feature>
<feature type="transmembrane region" description="Helical" evidence="9">
    <location>
        <begin position="67"/>
        <end position="86"/>
    </location>
</feature>
<feature type="transmembrane region" description="Helical" evidence="9">
    <location>
        <begin position="165"/>
        <end position="184"/>
    </location>
</feature>
<evidence type="ECO:0000256" key="7">
    <source>
        <dbReference type="RuleBase" id="RU000320"/>
    </source>
</evidence>
<feature type="transmembrane region" description="Helical" evidence="9">
    <location>
        <begin position="36"/>
        <end position="55"/>
    </location>
</feature>
<comment type="subcellular location">
    <subcellularLocation>
        <location evidence="1">Cell membrane</location>
        <topology evidence="1">Multi-pass membrane protein</topology>
    </subcellularLocation>
    <subcellularLocation>
        <location evidence="7">Membrane</location>
        <topology evidence="7">Multi-pass membrane protein</topology>
    </subcellularLocation>
</comment>
<feature type="transmembrane region" description="Helical" evidence="9">
    <location>
        <begin position="196"/>
        <end position="217"/>
    </location>
</feature>
<comment type="caution">
    <text evidence="11">The sequence shown here is derived from an EMBL/GenBank/DDBJ whole genome shotgun (WGS) entry which is preliminary data.</text>
</comment>
<dbReference type="RefSeq" id="WP_119061001.1">
    <property type="nucleotide sequence ID" value="NZ_QXDF01000001.1"/>
</dbReference>
<evidence type="ECO:0000256" key="9">
    <source>
        <dbReference type="SAM" id="Phobius"/>
    </source>
</evidence>
<feature type="domain" description="NADH:quinone oxidoreductase/Mrp antiporter transmembrane" evidence="10">
    <location>
        <begin position="161"/>
        <end position="452"/>
    </location>
</feature>
<protein>
    <submittedName>
        <fullName evidence="11">Multicomponent Na+:H+ antiporter subunit D</fullName>
    </submittedName>
</protein>
<evidence type="ECO:0000256" key="3">
    <source>
        <dbReference type="ARBA" id="ARBA00022475"/>
    </source>
</evidence>
<feature type="transmembrane region" description="Helical" evidence="9">
    <location>
        <begin position="514"/>
        <end position="533"/>
    </location>
</feature>
<dbReference type="AlphaFoldDB" id="A0A397Q3S7"/>
<feature type="transmembrane region" description="Helical" evidence="9">
    <location>
        <begin position="400"/>
        <end position="418"/>
    </location>
</feature>
<keyword evidence="12" id="KW-1185">Reference proteome</keyword>